<dbReference type="Gene3D" id="1.10.340.70">
    <property type="match status" value="1"/>
</dbReference>
<protein>
    <recommendedName>
        <fullName evidence="1">Integrase catalytic domain-containing protein</fullName>
    </recommendedName>
</protein>
<dbReference type="AlphaFoldDB" id="A0A5J4P2Z6"/>
<feature type="domain" description="Integrase catalytic" evidence="1">
    <location>
        <begin position="34"/>
        <end position="205"/>
    </location>
</feature>
<sequence>MTRMKAISRSSMFWPGIYQDVESTVRSCESCTLAAKAPPRMKAIPLPEPKGRWTRIHIDFAGPLNDKYYFVVVDEVIPMSLASTSTTVTALGQLSSQFGVSECIVSGNGPQFTSMTFVNLCKAIGTQLTHMCHQQSNGQMERFVDTFKRALQELKGEGAVPDMLNNILLTSRSNPNASGQEGKSLAEAFLCGRIRTPLDLMLPSKPNANMCSQDGGKKHNHRSQNKRVFIPGDLIYIMNACLHQRSWIPGKLWESSVLSCIKFKLNLEQTVAM</sequence>
<dbReference type="PANTHER" id="PTHR37984:SF5">
    <property type="entry name" value="PROTEIN NYNRIN-LIKE"/>
    <property type="match status" value="1"/>
</dbReference>
<dbReference type="PROSITE" id="PS50994">
    <property type="entry name" value="INTEGRASE"/>
    <property type="match status" value="1"/>
</dbReference>
<dbReference type="InterPro" id="IPR050951">
    <property type="entry name" value="Retrovirus_Pol_polyprotein"/>
</dbReference>
<dbReference type="Pfam" id="PF17921">
    <property type="entry name" value="Integrase_H2C2"/>
    <property type="match status" value="1"/>
</dbReference>
<dbReference type="EMBL" id="QNGE01000030">
    <property type="protein sequence ID" value="KAA3682326.1"/>
    <property type="molecule type" value="Genomic_DNA"/>
</dbReference>
<accession>A0A5J4P2Z6</accession>
<evidence type="ECO:0000313" key="2">
    <source>
        <dbReference type="EMBL" id="KAA3682326.1"/>
    </source>
</evidence>
<dbReference type="InterPro" id="IPR041588">
    <property type="entry name" value="Integrase_H2C2"/>
</dbReference>
<organism evidence="2 3">
    <name type="scientific">Paragonimus westermani</name>
    <dbReference type="NCBI Taxonomy" id="34504"/>
    <lineage>
        <taxon>Eukaryota</taxon>
        <taxon>Metazoa</taxon>
        <taxon>Spiralia</taxon>
        <taxon>Lophotrochozoa</taxon>
        <taxon>Platyhelminthes</taxon>
        <taxon>Trematoda</taxon>
        <taxon>Digenea</taxon>
        <taxon>Plagiorchiida</taxon>
        <taxon>Troglotremata</taxon>
        <taxon>Troglotrematidae</taxon>
        <taxon>Paragonimus</taxon>
    </lineage>
</organism>
<evidence type="ECO:0000313" key="3">
    <source>
        <dbReference type="Proteomes" id="UP000324629"/>
    </source>
</evidence>
<name>A0A5J4P2Z6_9TREM</name>
<dbReference type="InterPro" id="IPR036397">
    <property type="entry name" value="RNaseH_sf"/>
</dbReference>
<dbReference type="GO" id="GO:0003676">
    <property type="term" value="F:nucleic acid binding"/>
    <property type="evidence" value="ECO:0007669"/>
    <property type="project" value="InterPro"/>
</dbReference>
<evidence type="ECO:0000259" key="1">
    <source>
        <dbReference type="PROSITE" id="PS50994"/>
    </source>
</evidence>
<dbReference type="SUPFAM" id="SSF53098">
    <property type="entry name" value="Ribonuclease H-like"/>
    <property type="match status" value="1"/>
</dbReference>
<comment type="caution">
    <text evidence="2">The sequence shown here is derived from an EMBL/GenBank/DDBJ whole genome shotgun (WGS) entry which is preliminary data.</text>
</comment>
<dbReference type="Proteomes" id="UP000324629">
    <property type="component" value="Unassembled WGS sequence"/>
</dbReference>
<keyword evidence="3" id="KW-1185">Reference proteome</keyword>
<gene>
    <name evidence="2" type="ORF">DEA37_0001969</name>
</gene>
<reference evidence="2 3" key="1">
    <citation type="journal article" date="2019" name="Gigascience">
        <title>Whole-genome sequence of the oriental lung fluke Paragonimus westermani.</title>
        <authorList>
            <person name="Oey H."/>
            <person name="Zakrzewski M."/>
            <person name="Narain K."/>
            <person name="Devi K.R."/>
            <person name="Agatsuma T."/>
            <person name="Nawaratna S."/>
            <person name="Gobert G.N."/>
            <person name="Jones M.K."/>
            <person name="Ragan M.A."/>
            <person name="McManus D.P."/>
            <person name="Krause L."/>
        </authorList>
    </citation>
    <scope>NUCLEOTIDE SEQUENCE [LARGE SCALE GENOMIC DNA]</scope>
    <source>
        <strain evidence="2 3">IND2009</strain>
    </source>
</reference>
<proteinExistence type="predicted"/>
<dbReference type="InterPro" id="IPR001584">
    <property type="entry name" value="Integrase_cat-core"/>
</dbReference>
<dbReference type="InterPro" id="IPR012337">
    <property type="entry name" value="RNaseH-like_sf"/>
</dbReference>
<dbReference type="GO" id="GO:0015074">
    <property type="term" value="P:DNA integration"/>
    <property type="evidence" value="ECO:0007669"/>
    <property type="project" value="InterPro"/>
</dbReference>
<dbReference type="Gene3D" id="3.30.420.10">
    <property type="entry name" value="Ribonuclease H-like superfamily/Ribonuclease H"/>
    <property type="match status" value="1"/>
</dbReference>
<dbReference type="PANTHER" id="PTHR37984">
    <property type="entry name" value="PROTEIN CBG26694"/>
    <property type="match status" value="1"/>
</dbReference>